<feature type="domain" description="Shisa N-terminal" evidence="8">
    <location>
        <begin position="121"/>
        <end position="171"/>
    </location>
</feature>
<evidence type="ECO:0000256" key="5">
    <source>
        <dbReference type="SAM" id="MobiDB-lite"/>
    </source>
</evidence>
<organism evidence="9 10">
    <name type="scientific">Oryzias sinensis</name>
    <name type="common">Chinese medaka</name>
    <dbReference type="NCBI Taxonomy" id="183150"/>
    <lineage>
        <taxon>Eukaryota</taxon>
        <taxon>Metazoa</taxon>
        <taxon>Chordata</taxon>
        <taxon>Craniata</taxon>
        <taxon>Vertebrata</taxon>
        <taxon>Euteleostomi</taxon>
        <taxon>Actinopterygii</taxon>
        <taxon>Neopterygii</taxon>
        <taxon>Teleostei</taxon>
        <taxon>Neoteleostei</taxon>
        <taxon>Acanthomorphata</taxon>
        <taxon>Ovalentaria</taxon>
        <taxon>Atherinomorphae</taxon>
        <taxon>Beloniformes</taxon>
        <taxon>Adrianichthyidae</taxon>
        <taxon>Oryziinae</taxon>
        <taxon>Oryzias</taxon>
    </lineage>
</organism>
<evidence type="ECO:0000313" key="9">
    <source>
        <dbReference type="Ensembl" id="ENSOSIP00000026648.1"/>
    </source>
</evidence>
<evidence type="ECO:0000256" key="4">
    <source>
        <dbReference type="ARBA" id="ARBA00023136"/>
    </source>
</evidence>
<comment type="subcellular location">
    <subcellularLocation>
        <location evidence="1">Membrane</location>
    </subcellularLocation>
</comment>
<accession>A0A8C8DSN1</accession>
<name>A0A8C8DSN1_9TELE</name>
<sequence length="396" mass="43648">MRPSVLERMFFSSLVLLFSCCLAHSALTTSTTGRRAISGDVRNSASKTTLFLLTGYKPPVLGGPQPGPKTAEVEDEDDPLAMAELPPKPLPQTMLPKNVTEDALKPPLGAAHIPQQLVDVDICKGYFDVMGHFDSTFNCSKGSYVYCCGTCHYRFCCEHQKNRLDQDSCTNYKSPDWAEPLVPVTVPTGKKPIPDFETLQQQSSSTGYVIGGVISFTLVMAVGVRIAFSKVARRPRNREINMPRSLVDILRHQSSPVQQGERNNSTVLTTSDGRTSKNLYTPILQMKDNRKRGPRMNNTPQLSSGPKLISGSGKGPGGVGVGGSGFMGGSMRHNSSHPSFSHSFHNLAQLPPSYEMAMKPEINRYSSLKKLGESRGWMRMWRERKISVRSDKTQHI</sequence>
<dbReference type="GO" id="GO:0048172">
    <property type="term" value="P:regulation of short-term neuronal synaptic plasticity"/>
    <property type="evidence" value="ECO:0007669"/>
    <property type="project" value="TreeGrafter"/>
</dbReference>
<evidence type="ECO:0000313" key="10">
    <source>
        <dbReference type="Proteomes" id="UP000694383"/>
    </source>
</evidence>
<dbReference type="GO" id="GO:0045211">
    <property type="term" value="C:postsynaptic membrane"/>
    <property type="evidence" value="ECO:0007669"/>
    <property type="project" value="TreeGrafter"/>
</dbReference>
<dbReference type="InterPro" id="IPR026910">
    <property type="entry name" value="Shisa"/>
</dbReference>
<dbReference type="PANTHER" id="PTHR31774:SF2">
    <property type="entry name" value="PROTEIN SHISA-7"/>
    <property type="match status" value="1"/>
</dbReference>
<proteinExistence type="predicted"/>
<keyword evidence="4 6" id="KW-0472">Membrane</keyword>
<dbReference type="Pfam" id="PF13908">
    <property type="entry name" value="Shisa_N"/>
    <property type="match status" value="1"/>
</dbReference>
<dbReference type="GeneTree" id="ENSGT00940000162254"/>
<evidence type="ECO:0000256" key="6">
    <source>
        <dbReference type="SAM" id="Phobius"/>
    </source>
</evidence>
<dbReference type="GO" id="GO:0032281">
    <property type="term" value="C:AMPA glutamate receptor complex"/>
    <property type="evidence" value="ECO:0007669"/>
    <property type="project" value="TreeGrafter"/>
</dbReference>
<protein>
    <submittedName>
        <fullName evidence="9">Shisa family member 7</fullName>
    </submittedName>
</protein>
<dbReference type="GO" id="GO:0014069">
    <property type="term" value="C:postsynaptic density"/>
    <property type="evidence" value="ECO:0007669"/>
    <property type="project" value="TreeGrafter"/>
</dbReference>
<evidence type="ECO:0000256" key="7">
    <source>
        <dbReference type="SAM" id="SignalP"/>
    </source>
</evidence>
<reference evidence="9" key="2">
    <citation type="submission" date="2025-09" db="UniProtKB">
        <authorList>
            <consortium name="Ensembl"/>
        </authorList>
    </citation>
    <scope>IDENTIFICATION</scope>
</reference>
<dbReference type="PANTHER" id="PTHR31774">
    <property type="entry name" value="PROTEIN SHISA-9-RELATED"/>
    <property type="match status" value="1"/>
</dbReference>
<dbReference type="InterPro" id="IPR053891">
    <property type="entry name" value="Shisa_N"/>
</dbReference>
<feature type="region of interest" description="Disordered" evidence="5">
    <location>
        <begin position="255"/>
        <end position="276"/>
    </location>
</feature>
<dbReference type="Ensembl" id="ENSOSIT00000028109.1">
    <property type="protein sequence ID" value="ENSOSIP00000026648.1"/>
    <property type="gene ID" value="ENSOSIG00000014018.1"/>
</dbReference>
<keyword evidence="3 6" id="KW-1133">Transmembrane helix</keyword>
<dbReference type="PROSITE" id="PS51257">
    <property type="entry name" value="PROKAR_LIPOPROTEIN"/>
    <property type="match status" value="1"/>
</dbReference>
<keyword evidence="2 6" id="KW-0812">Transmembrane</keyword>
<dbReference type="Proteomes" id="UP000694383">
    <property type="component" value="Unplaced"/>
</dbReference>
<evidence type="ECO:0000259" key="8">
    <source>
        <dbReference type="Pfam" id="PF13908"/>
    </source>
</evidence>
<dbReference type="GO" id="GO:0032591">
    <property type="term" value="C:dendritic spine membrane"/>
    <property type="evidence" value="ECO:0007669"/>
    <property type="project" value="TreeGrafter"/>
</dbReference>
<feature type="transmembrane region" description="Helical" evidence="6">
    <location>
        <begin position="208"/>
        <end position="228"/>
    </location>
</feature>
<reference evidence="9" key="1">
    <citation type="submission" date="2025-08" db="UniProtKB">
        <authorList>
            <consortium name="Ensembl"/>
        </authorList>
    </citation>
    <scope>IDENTIFICATION</scope>
</reference>
<evidence type="ECO:0000256" key="2">
    <source>
        <dbReference type="ARBA" id="ARBA00022692"/>
    </source>
</evidence>
<feature type="signal peptide" evidence="7">
    <location>
        <begin position="1"/>
        <end position="25"/>
    </location>
</feature>
<keyword evidence="7" id="KW-0732">Signal</keyword>
<dbReference type="AlphaFoldDB" id="A0A8C8DSN1"/>
<evidence type="ECO:0000256" key="3">
    <source>
        <dbReference type="ARBA" id="ARBA00022989"/>
    </source>
</evidence>
<feature type="region of interest" description="Disordered" evidence="5">
    <location>
        <begin position="289"/>
        <end position="315"/>
    </location>
</feature>
<keyword evidence="10" id="KW-1185">Reference proteome</keyword>
<feature type="compositionally biased region" description="Low complexity" evidence="5">
    <location>
        <begin position="302"/>
        <end position="311"/>
    </location>
</feature>
<feature type="chain" id="PRO_5034102221" evidence="7">
    <location>
        <begin position="26"/>
        <end position="396"/>
    </location>
</feature>
<evidence type="ECO:0000256" key="1">
    <source>
        <dbReference type="ARBA" id="ARBA00004370"/>
    </source>
</evidence>